<protein>
    <submittedName>
        <fullName evidence="2">Uncharacterized protein</fullName>
    </submittedName>
</protein>
<proteinExistence type="predicted"/>
<dbReference type="AlphaFoldDB" id="A0A7J5YZ92"/>
<reference evidence="2 3" key="1">
    <citation type="submission" date="2020-03" db="EMBL/GenBank/DDBJ databases">
        <title>Dissostichus mawsoni Genome sequencing and assembly.</title>
        <authorList>
            <person name="Park H."/>
        </authorList>
    </citation>
    <scope>NUCLEOTIDE SEQUENCE [LARGE SCALE GENOMIC DNA]</scope>
    <source>
        <strain evidence="2">DM0001</strain>
        <tissue evidence="2">Muscle</tissue>
    </source>
</reference>
<dbReference type="Proteomes" id="UP000518266">
    <property type="component" value="Unassembled WGS sequence"/>
</dbReference>
<feature type="region of interest" description="Disordered" evidence="1">
    <location>
        <begin position="1"/>
        <end position="36"/>
    </location>
</feature>
<dbReference type="OrthoDB" id="8930045at2759"/>
<evidence type="ECO:0000256" key="1">
    <source>
        <dbReference type="SAM" id="MobiDB-lite"/>
    </source>
</evidence>
<gene>
    <name evidence="2" type="ORF">F7725_014525</name>
</gene>
<keyword evidence="3" id="KW-1185">Reference proteome</keyword>
<comment type="caution">
    <text evidence="2">The sequence shown here is derived from an EMBL/GenBank/DDBJ whole genome shotgun (WGS) entry which is preliminary data.</text>
</comment>
<evidence type="ECO:0000313" key="3">
    <source>
        <dbReference type="Proteomes" id="UP000518266"/>
    </source>
</evidence>
<feature type="compositionally biased region" description="Acidic residues" evidence="1">
    <location>
        <begin position="1"/>
        <end position="10"/>
    </location>
</feature>
<dbReference type="EMBL" id="JAAKFY010000008">
    <property type="protein sequence ID" value="KAF3853837.1"/>
    <property type="molecule type" value="Genomic_DNA"/>
</dbReference>
<accession>A0A7J5YZ92</accession>
<sequence>MGQFEDADLGWDEKSNDTRQTQPPKYEETETKSSGRKCPTCCLKTRNCLMSGECGRCLQISSVIAMCGMCIRMT</sequence>
<organism evidence="2 3">
    <name type="scientific">Dissostichus mawsoni</name>
    <name type="common">Antarctic cod</name>
    <dbReference type="NCBI Taxonomy" id="36200"/>
    <lineage>
        <taxon>Eukaryota</taxon>
        <taxon>Metazoa</taxon>
        <taxon>Chordata</taxon>
        <taxon>Craniata</taxon>
        <taxon>Vertebrata</taxon>
        <taxon>Euteleostomi</taxon>
        <taxon>Actinopterygii</taxon>
        <taxon>Neopterygii</taxon>
        <taxon>Teleostei</taxon>
        <taxon>Neoteleostei</taxon>
        <taxon>Acanthomorphata</taxon>
        <taxon>Eupercaria</taxon>
        <taxon>Perciformes</taxon>
        <taxon>Notothenioidei</taxon>
        <taxon>Nototheniidae</taxon>
        <taxon>Dissostichus</taxon>
    </lineage>
</organism>
<name>A0A7J5YZ92_DISMA</name>
<evidence type="ECO:0000313" key="2">
    <source>
        <dbReference type="EMBL" id="KAF3853837.1"/>
    </source>
</evidence>